<comment type="caution">
    <text evidence="5">The sequence shown here is derived from an EMBL/GenBank/DDBJ whole genome shotgun (WGS) entry which is preliminary data.</text>
</comment>
<keyword evidence="1" id="KW-0479">Metal-binding</keyword>
<evidence type="ECO:0000256" key="1">
    <source>
        <dbReference type="ARBA" id="ARBA00022723"/>
    </source>
</evidence>
<evidence type="ECO:0000256" key="2">
    <source>
        <dbReference type="ARBA" id="ARBA00023242"/>
    </source>
</evidence>
<keyword evidence="6" id="KW-1185">Reference proteome</keyword>
<dbReference type="InterPro" id="IPR001138">
    <property type="entry name" value="Zn2Cys6_DnaBD"/>
</dbReference>
<gene>
    <name evidence="5" type="ORF">CLO192961_LOCUS278499</name>
</gene>
<evidence type="ECO:0000259" key="4">
    <source>
        <dbReference type="SMART" id="SM00066"/>
    </source>
</evidence>
<organism evidence="5 6">
    <name type="scientific">Bionectria ochroleuca</name>
    <name type="common">Gliocladium roseum</name>
    <dbReference type="NCBI Taxonomy" id="29856"/>
    <lineage>
        <taxon>Eukaryota</taxon>
        <taxon>Fungi</taxon>
        <taxon>Dikarya</taxon>
        <taxon>Ascomycota</taxon>
        <taxon>Pezizomycotina</taxon>
        <taxon>Sordariomycetes</taxon>
        <taxon>Hypocreomycetidae</taxon>
        <taxon>Hypocreales</taxon>
        <taxon>Bionectriaceae</taxon>
        <taxon>Clonostachys</taxon>
    </lineage>
</organism>
<dbReference type="Pfam" id="PF04082">
    <property type="entry name" value="Fungal_trans"/>
    <property type="match status" value="1"/>
</dbReference>
<proteinExistence type="predicted"/>
<dbReference type="SMART" id="SM00066">
    <property type="entry name" value="GAL4"/>
    <property type="match status" value="1"/>
</dbReference>
<reference evidence="5 6" key="1">
    <citation type="submission" date="2019-06" db="EMBL/GenBank/DDBJ databases">
        <authorList>
            <person name="Broberg M."/>
        </authorList>
    </citation>
    <scope>NUCLEOTIDE SEQUENCE [LARGE SCALE GENOMIC DNA]</scope>
</reference>
<dbReference type="Gene3D" id="4.10.240.10">
    <property type="entry name" value="Zn(2)-C6 fungal-type DNA-binding domain"/>
    <property type="match status" value="1"/>
</dbReference>
<dbReference type="CDD" id="cd12148">
    <property type="entry name" value="fungal_TF_MHR"/>
    <property type="match status" value="1"/>
</dbReference>
<keyword evidence="2" id="KW-0539">Nucleus</keyword>
<evidence type="ECO:0000313" key="6">
    <source>
        <dbReference type="Proteomes" id="UP000766486"/>
    </source>
</evidence>
<feature type="region of interest" description="Disordered" evidence="3">
    <location>
        <begin position="1"/>
        <end position="20"/>
    </location>
</feature>
<accession>A0ABY6UJH4</accession>
<sequence>MPQHEQSSNPPKRKRNARACDRCHKNASKCSPGVEGTTCVRCAENDAYCTYNRPKKRRGPSSKKAQAGQDDAPTAADITLSPEPRAMVPDPITTSNVEAELMAKTPEHSSSLDRRTSPFYARYQDTLKPEIIEGLVDVFYYVGYPLRPYFHWPTYRAQIQQQEYRSDWSVFIVTMAVCCLAAGRLNDGISISTALQQIRSESAWLSNECYKAAVDAMPKELTEAPDWYSLMKAKGLLASACLQNEQVKKSISHGGDYISISMGRGFHDEANWPSDLSERDKQERRRLFWGCYQHDQHMAKSFGSVARQREAKATVQYPAEVFDDSDISLHGIQVRPGKQSSFLRGWNFCTDLYRILEHTEGLIRPGRQITPEEPGGKVTLFLAGRRSPKTLAADSLRLVSQLYEELPDDLKRIKAITGDPQVDRHGFIGKRPLIITSRVTIIPGKRADMIKLASNVLITIQTLKMVLVGSEKPSVHLHCAIATELLDELGAIPMGFFHATSTVTLHHLAQVGHMLAGIIQQPVSAWTYLHVRNILLVLAEFLTRVESTRPSNSGLSDKLRAQISRIDVCMQQLSRRNPEPGLFSIGQTLLSTHSNSTFIGSPGDSDVSSISLPHHLSN</sequence>
<feature type="domain" description="Zn(2)-C6 fungal-type" evidence="4">
    <location>
        <begin position="14"/>
        <end position="60"/>
    </location>
</feature>
<dbReference type="InterPro" id="IPR036864">
    <property type="entry name" value="Zn2-C6_fun-type_DNA-bd_sf"/>
</dbReference>
<dbReference type="InterPro" id="IPR007219">
    <property type="entry name" value="XnlR_reg_dom"/>
</dbReference>
<evidence type="ECO:0000256" key="3">
    <source>
        <dbReference type="SAM" id="MobiDB-lite"/>
    </source>
</evidence>
<dbReference type="PANTHER" id="PTHR46910:SF18">
    <property type="entry name" value="ZN(II)2CYS6 TRANSCRIPTION FACTOR (EUROFUNG)"/>
    <property type="match status" value="1"/>
</dbReference>
<dbReference type="Proteomes" id="UP000766486">
    <property type="component" value="Unassembled WGS sequence"/>
</dbReference>
<dbReference type="PANTHER" id="PTHR46910">
    <property type="entry name" value="TRANSCRIPTION FACTOR PDR1"/>
    <property type="match status" value="1"/>
</dbReference>
<feature type="region of interest" description="Disordered" evidence="3">
    <location>
        <begin position="53"/>
        <end position="89"/>
    </location>
</feature>
<name>A0ABY6UJH4_BIOOC</name>
<dbReference type="InterPro" id="IPR050987">
    <property type="entry name" value="AtrR-like"/>
</dbReference>
<dbReference type="EMBL" id="CABFNS010000814">
    <property type="protein sequence ID" value="VUC30167.1"/>
    <property type="molecule type" value="Genomic_DNA"/>
</dbReference>
<protein>
    <recommendedName>
        <fullName evidence="4">Zn(2)-C6 fungal-type domain-containing protein</fullName>
    </recommendedName>
</protein>
<evidence type="ECO:0000313" key="5">
    <source>
        <dbReference type="EMBL" id="VUC30167.1"/>
    </source>
</evidence>
<feature type="compositionally biased region" description="Polar residues" evidence="3">
    <location>
        <begin position="1"/>
        <end position="10"/>
    </location>
</feature>
<dbReference type="SUPFAM" id="SSF57701">
    <property type="entry name" value="Zn2/Cys6 DNA-binding domain"/>
    <property type="match status" value="1"/>
</dbReference>
<dbReference type="CDD" id="cd00067">
    <property type="entry name" value="GAL4"/>
    <property type="match status" value="1"/>
</dbReference>